<proteinExistence type="inferred from homology"/>
<evidence type="ECO:0000259" key="5">
    <source>
        <dbReference type="Pfam" id="PF00135"/>
    </source>
</evidence>
<accession>A0AAD8DV49</accession>
<keyword evidence="3" id="KW-0378">Hydrolase</keyword>
<evidence type="ECO:0000256" key="1">
    <source>
        <dbReference type="ARBA" id="ARBA00005964"/>
    </source>
</evidence>
<protein>
    <recommendedName>
        <fullName evidence="5">Carboxylesterase type B domain-containing protein</fullName>
    </recommendedName>
</protein>
<organism evidence="6 7">
    <name type="scientific">Mythimna separata</name>
    <name type="common">Oriental armyworm</name>
    <name type="synonym">Pseudaletia separata</name>
    <dbReference type="NCBI Taxonomy" id="271217"/>
    <lineage>
        <taxon>Eukaryota</taxon>
        <taxon>Metazoa</taxon>
        <taxon>Ecdysozoa</taxon>
        <taxon>Arthropoda</taxon>
        <taxon>Hexapoda</taxon>
        <taxon>Insecta</taxon>
        <taxon>Pterygota</taxon>
        <taxon>Neoptera</taxon>
        <taxon>Endopterygota</taxon>
        <taxon>Lepidoptera</taxon>
        <taxon>Glossata</taxon>
        <taxon>Ditrysia</taxon>
        <taxon>Noctuoidea</taxon>
        <taxon>Noctuidae</taxon>
        <taxon>Noctuinae</taxon>
        <taxon>Hadenini</taxon>
        <taxon>Mythimna</taxon>
    </lineage>
</organism>
<dbReference type="PANTHER" id="PTHR43142:SF1">
    <property type="entry name" value="CARBOXYLIC ESTER HYDROLASE"/>
    <property type="match status" value="1"/>
</dbReference>
<evidence type="ECO:0000313" key="7">
    <source>
        <dbReference type="Proteomes" id="UP001231518"/>
    </source>
</evidence>
<comment type="similarity">
    <text evidence="1">Belongs to the type-B carboxylesterase/lipase family.</text>
</comment>
<evidence type="ECO:0000256" key="2">
    <source>
        <dbReference type="ARBA" id="ARBA00022487"/>
    </source>
</evidence>
<evidence type="ECO:0000313" key="6">
    <source>
        <dbReference type="EMBL" id="KAJ8723708.1"/>
    </source>
</evidence>
<comment type="caution">
    <text evidence="6">The sequence shown here is derived from an EMBL/GenBank/DDBJ whole genome shotgun (WGS) entry which is preliminary data.</text>
</comment>
<keyword evidence="7" id="KW-1185">Reference proteome</keyword>
<dbReference type="Proteomes" id="UP001231518">
    <property type="component" value="Chromosome 20"/>
</dbReference>
<dbReference type="GO" id="GO:0052689">
    <property type="term" value="F:carboxylic ester hydrolase activity"/>
    <property type="evidence" value="ECO:0007669"/>
    <property type="project" value="UniProtKB-KW"/>
</dbReference>
<dbReference type="InterPro" id="IPR002018">
    <property type="entry name" value="CarbesteraseB"/>
</dbReference>
<reference evidence="6" key="1">
    <citation type="submission" date="2023-03" db="EMBL/GenBank/DDBJ databases">
        <title>Chromosome-level genomes of two armyworms, Mythimna separata and Mythimna loreyi, provide insights into the biosynthesis and reception of sex pheromones.</title>
        <authorList>
            <person name="Zhao H."/>
        </authorList>
    </citation>
    <scope>NUCLEOTIDE SEQUENCE</scope>
    <source>
        <strain evidence="6">BeijingLab</strain>
        <tissue evidence="6">Pupa</tissue>
    </source>
</reference>
<evidence type="ECO:0000256" key="3">
    <source>
        <dbReference type="ARBA" id="ARBA00022801"/>
    </source>
</evidence>
<dbReference type="Gene3D" id="3.40.50.1820">
    <property type="entry name" value="alpha/beta hydrolase"/>
    <property type="match status" value="1"/>
</dbReference>
<dbReference type="Pfam" id="PF00135">
    <property type="entry name" value="COesterase"/>
    <property type="match status" value="1"/>
</dbReference>
<dbReference type="AlphaFoldDB" id="A0AAD8DV49"/>
<keyword evidence="4" id="KW-0325">Glycoprotein</keyword>
<gene>
    <name evidence="6" type="ORF">PYW07_007688</name>
</gene>
<feature type="domain" description="Carboxylesterase type B" evidence="5">
    <location>
        <begin position="37"/>
        <end position="549"/>
    </location>
</feature>
<keyword evidence="2" id="KW-0719">Serine esterase</keyword>
<dbReference type="PANTHER" id="PTHR43142">
    <property type="entry name" value="CARBOXYLIC ESTER HYDROLASE"/>
    <property type="match status" value="1"/>
</dbReference>
<dbReference type="SUPFAM" id="SSF53474">
    <property type="entry name" value="alpha/beta-Hydrolases"/>
    <property type="match status" value="1"/>
</dbReference>
<sequence>MTSFGEQQASVEVDTSSIWSGLFKGLQINVFADDVDERIVKLDIGVLRGEKYWGGDFYEFYGVPYATAPKGRDKFKAPLPVEPWEGILDAKIHNIGCEQVYLFEEEDDEDIILDGVEDCLAMNIFVPRVAKEDNLVPVLVYIHSGAYSGGNGNMAKYNYVAKHDVVVVSFNYRLGFKGFACLGTEEIPGNAALKDQLAALKFINKYISKFGGDPKKVTLAGFSVGASMAELLILSKAANGLVDKLILDSGSALSPFAINRDPINTAKNLAISMGYNNTEKIEDLNEFLLNAPIKDLAVKSKNFYLTNSTFGLAPCIENVIGNSEPILTESPLITFHKGDYEKIPVLTGFSNMEGISRTVKFSEWSELMNEKFEDFLPADLVFDNVISKEAFIKEIKKHYFKDEEVSHDTVQEYIDYFSDSMFKYAIMRSAKMHALKSKRPVFLYEFSYVGKLNFKHQFMDRIKGASHRDQTAYILDFFEYTTRTSDMDTRDRLTTMWTDFVKYENPTAYESILIDVKWLKYTHEEQNYLEITNKLKIKKDLFLNRYKFWDRVYEKYYWDPLPVGAEKNSK</sequence>
<evidence type="ECO:0000256" key="4">
    <source>
        <dbReference type="ARBA" id="ARBA00023180"/>
    </source>
</evidence>
<dbReference type="EMBL" id="JARGEI010000011">
    <property type="protein sequence ID" value="KAJ8723708.1"/>
    <property type="molecule type" value="Genomic_DNA"/>
</dbReference>
<dbReference type="InterPro" id="IPR029058">
    <property type="entry name" value="AB_hydrolase_fold"/>
</dbReference>
<name>A0AAD8DV49_MYTSE</name>